<accession>A0A1I1ETB7</accession>
<evidence type="ECO:0000313" key="1">
    <source>
        <dbReference type="EMBL" id="SFB90321.1"/>
    </source>
</evidence>
<organism evidence="1 2">
    <name type="scientific">Parapedobacter composti</name>
    <dbReference type="NCBI Taxonomy" id="623281"/>
    <lineage>
        <taxon>Bacteria</taxon>
        <taxon>Pseudomonadati</taxon>
        <taxon>Bacteroidota</taxon>
        <taxon>Sphingobacteriia</taxon>
        <taxon>Sphingobacteriales</taxon>
        <taxon>Sphingobacteriaceae</taxon>
        <taxon>Parapedobacter</taxon>
    </lineage>
</organism>
<name>A0A1I1ETB7_9SPHI</name>
<evidence type="ECO:0000313" key="2">
    <source>
        <dbReference type="Proteomes" id="UP000199577"/>
    </source>
</evidence>
<proteinExistence type="predicted"/>
<sequence>MKGAGHACGLRGAIQKNLNKEGPNVRKKAASIPSKINRSFLFMGNDLPIQRLKAAHCQNRTDTPI</sequence>
<dbReference type="EMBL" id="FOLL01000002">
    <property type="protein sequence ID" value="SFB90321.1"/>
    <property type="molecule type" value="Genomic_DNA"/>
</dbReference>
<protein>
    <submittedName>
        <fullName evidence="1">Uncharacterized protein</fullName>
    </submittedName>
</protein>
<dbReference type="AlphaFoldDB" id="A0A1I1ETB7"/>
<keyword evidence="2" id="KW-1185">Reference proteome</keyword>
<gene>
    <name evidence="1" type="ORF">SAMN05421747_1025</name>
</gene>
<reference evidence="1 2" key="1">
    <citation type="submission" date="2016-10" db="EMBL/GenBank/DDBJ databases">
        <authorList>
            <person name="de Groot N.N."/>
        </authorList>
    </citation>
    <scope>NUCLEOTIDE SEQUENCE [LARGE SCALE GENOMIC DNA]</scope>
    <source>
        <strain evidence="1 2">DSM 22900</strain>
    </source>
</reference>
<dbReference type="Proteomes" id="UP000199577">
    <property type="component" value="Unassembled WGS sequence"/>
</dbReference>